<dbReference type="InterPro" id="IPR056750">
    <property type="entry name" value="RRM_ESF1"/>
</dbReference>
<evidence type="ECO:0000259" key="6">
    <source>
        <dbReference type="Pfam" id="PF08159"/>
    </source>
</evidence>
<evidence type="ECO:0000256" key="1">
    <source>
        <dbReference type="ARBA" id="ARBA00004604"/>
    </source>
</evidence>
<feature type="domain" description="ESF1 RRM" evidence="7">
    <location>
        <begin position="191"/>
        <end position="333"/>
    </location>
</feature>
<dbReference type="Proteomes" id="UP001279734">
    <property type="component" value="Unassembled WGS sequence"/>
</dbReference>
<feature type="region of interest" description="Disordered" evidence="5">
    <location>
        <begin position="95"/>
        <end position="171"/>
    </location>
</feature>
<feature type="region of interest" description="Disordered" evidence="5">
    <location>
        <begin position="389"/>
        <end position="409"/>
    </location>
</feature>
<dbReference type="GO" id="GO:0006364">
    <property type="term" value="P:rRNA processing"/>
    <property type="evidence" value="ECO:0007669"/>
    <property type="project" value="InterPro"/>
</dbReference>
<keyword evidence="9" id="KW-1185">Reference proteome</keyword>
<feature type="compositionally biased region" description="Acidic residues" evidence="5">
    <location>
        <begin position="148"/>
        <end position="158"/>
    </location>
</feature>
<feature type="compositionally biased region" description="Basic and acidic residues" evidence="5">
    <location>
        <begin position="18"/>
        <end position="29"/>
    </location>
</feature>
<feature type="region of interest" description="Disordered" evidence="5">
    <location>
        <begin position="611"/>
        <end position="630"/>
    </location>
</feature>
<dbReference type="AlphaFoldDB" id="A0AAD3T9F8"/>
<feature type="region of interest" description="Disordered" evidence="5">
    <location>
        <begin position="552"/>
        <end position="573"/>
    </location>
</feature>
<keyword evidence="4" id="KW-0539">Nucleus</keyword>
<dbReference type="GO" id="GO:0003723">
    <property type="term" value="F:RNA binding"/>
    <property type="evidence" value="ECO:0007669"/>
    <property type="project" value="TreeGrafter"/>
</dbReference>
<feature type="region of interest" description="Disordered" evidence="5">
    <location>
        <begin position="1"/>
        <end position="29"/>
    </location>
</feature>
<evidence type="ECO:0000313" key="8">
    <source>
        <dbReference type="EMBL" id="GMH25164.1"/>
    </source>
</evidence>
<name>A0AAD3T9F8_NEPGR</name>
<keyword evidence="3" id="KW-0175">Coiled coil</keyword>
<dbReference type="PANTHER" id="PTHR12202">
    <property type="entry name" value="ESF1 HOMOLOG"/>
    <property type="match status" value="1"/>
</dbReference>
<evidence type="ECO:0000259" key="7">
    <source>
        <dbReference type="Pfam" id="PF25121"/>
    </source>
</evidence>
<protein>
    <recommendedName>
        <fullName evidence="10">NUC153 domain-containing protein</fullName>
    </recommendedName>
</protein>
<comment type="caution">
    <text evidence="8">The sequence shown here is derived from an EMBL/GenBank/DDBJ whole genome shotgun (WGS) entry which is preliminary data.</text>
</comment>
<gene>
    <name evidence="8" type="ORF">Nepgr_027007</name>
</gene>
<feature type="compositionally biased region" description="Basic and acidic residues" evidence="5">
    <location>
        <begin position="138"/>
        <end position="147"/>
    </location>
</feature>
<dbReference type="GO" id="GO:0005730">
    <property type="term" value="C:nucleolus"/>
    <property type="evidence" value="ECO:0007669"/>
    <property type="project" value="UniProtKB-SubCell"/>
</dbReference>
<dbReference type="Pfam" id="PF25121">
    <property type="entry name" value="RRM_ESF1"/>
    <property type="match status" value="1"/>
</dbReference>
<organism evidence="8 9">
    <name type="scientific">Nepenthes gracilis</name>
    <name type="common">Slender pitcher plant</name>
    <dbReference type="NCBI Taxonomy" id="150966"/>
    <lineage>
        <taxon>Eukaryota</taxon>
        <taxon>Viridiplantae</taxon>
        <taxon>Streptophyta</taxon>
        <taxon>Embryophyta</taxon>
        <taxon>Tracheophyta</taxon>
        <taxon>Spermatophyta</taxon>
        <taxon>Magnoliopsida</taxon>
        <taxon>eudicotyledons</taxon>
        <taxon>Gunneridae</taxon>
        <taxon>Pentapetalae</taxon>
        <taxon>Caryophyllales</taxon>
        <taxon>Nepenthaceae</taxon>
        <taxon>Nepenthes</taxon>
    </lineage>
</organism>
<evidence type="ECO:0000256" key="4">
    <source>
        <dbReference type="ARBA" id="ARBA00023242"/>
    </source>
</evidence>
<accession>A0AAD3T9F8</accession>
<feature type="region of interest" description="Disordered" evidence="5">
    <location>
        <begin position="69"/>
        <end position="88"/>
    </location>
</feature>
<dbReference type="InterPro" id="IPR039754">
    <property type="entry name" value="Esf1"/>
</dbReference>
<comment type="subcellular location">
    <subcellularLocation>
        <location evidence="1">Nucleus</location>
        <location evidence="1">Nucleolus</location>
    </subcellularLocation>
</comment>
<feature type="compositionally biased region" description="Acidic residues" evidence="5">
    <location>
        <begin position="392"/>
        <end position="405"/>
    </location>
</feature>
<evidence type="ECO:0008006" key="10">
    <source>
        <dbReference type="Google" id="ProtNLM"/>
    </source>
</evidence>
<dbReference type="EMBL" id="BSYO01000029">
    <property type="protein sequence ID" value="GMH25164.1"/>
    <property type="molecule type" value="Genomic_DNA"/>
</dbReference>
<feature type="domain" description="NUC153" evidence="6">
    <location>
        <begin position="584"/>
        <end position="609"/>
    </location>
</feature>
<sequence length="694" mass="79479">MMKNMKKKQNSSGIVSERNQKIHDGDRLITDPRFAKVHLDPRFRKAPRHKTKVAIDSRFDRMFTDKKFSVSSAPVDKKGKRKKQDLGDALRRYYHLEEKEDKREVEEEEELKENVVDGVESEESEKNEQEASDLESSDELKLSKSESEAEEDDLESDATDSSTDTDQTDVVDVDVDDFVEVKDVPMIEKETHRLAIVNMDWSQVKADDLFMVLSSFLPKGGHILSVTVYPSEFGLKRMEEEALHGPVGLYDNEEENDDRVDDDDEVDEEKLRDYEKSRLRYYYAVVECDSSATADYIYKSCDGYEFGKSSNRLDLSFIPDSMEFKHPPRDVATEAPSNYEAVDFHTRALQHTNVLLSWDDDEPHRGKILKRKFNADQLADLKLREFLASDGSESDEDENDDVTEDISEKKNRIDMYRALAHTGNGSDEDKEEDGQDMEVTFNTGLEDISKRILEKKDKNSETVWDAYLRKRKEKKARKKRSKHSSEDESDDTDHEPLEQPPDDFFAEEVPAKRKKIIPGKNKTQSRETDKEAEIRRAELELLLVDAQGGDNNLKGYKIKPKKAKGKRGKEALSEEKIPNVDYEDPRFSALFKNPLFFLDPTDPQFKRSAAYARQLAQQQPKGSKELVEEEVGLPTATALLSNDTAMKEDGGLRSSDMSSSKEKHEFSSLVKSIKMKSKQISLPSDVKRKKGKIG</sequence>
<evidence type="ECO:0000256" key="3">
    <source>
        <dbReference type="ARBA" id="ARBA00023054"/>
    </source>
</evidence>
<dbReference type="Pfam" id="PF08159">
    <property type="entry name" value="NUC153"/>
    <property type="match status" value="1"/>
</dbReference>
<feature type="region of interest" description="Disordered" evidence="5">
    <location>
        <begin position="637"/>
        <end position="672"/>
    </location>
</feature>
<reference evidence="8" key="1">
    <citation type="submission" date="2023-05" db="EMBL/GenBank/DDBJ databases">
        <title>Nepenthes gracilis genome sequencing.</title>
        <authorList>
            <person name="Fukushima K."/>
        </authorList>
    </citation>
    <scope>NUCLEOTIDE SEQUENCE</scope>
    <source>
        <strain evidence="8">SING2019-196</strain>
    </source>
</reference>
<dbReference type="PANTHER" id="PTHR12202:SF0">
    <property type="entry name" value="ESF1 HOMOLOG"/>
    <property type="match status" value="1"/>
</dbReference>
<feature type="compositionally biased region" description="Basic residues" evidence="5">
    <location>
        <begin position="471"/>
        <end position="482"/>
    </location>
</feature>
<feature type="region of interest" description="Disordered" evidence="5">
    <location>
        <begin position="471"/>
        <end position="531"/>
    </location>
</feature>
<dbReference type="InterPro" id="IPR012580">
    <property type="entry name" value="NUC153"/>
</dbReference>
<proteinExistence type="inferred from homology"/>
<evidence type="ECO:0000256" key="5">
    <source>
        <dbReference type="SAM" id="MobiDB-lite"/>
    </source>
</evidence>
<feature type="compositionally biased region" description="Basic residues" evidence="5">
    <location>
        <begin position="556"/>
        <end position="567"/>
    </location>
</feature>
<comment type="similarity">
    <text evidence="2">Belongs to the ESF1 family.</text>
</comment>
<evidence type="ECO:0000256" key="2">
    <source>
        <dbReference type="ARBA" id="ARBA00009087"/>
    </source>
</evidence>
<feature type="compositionally biased region" description="Acidic residues" evidence="5">
    <location>
        <begin position="251"/>
        <end position="266"/>
    </location>
</feature>
<evidence type="ECO:0000313" key="9">
    <source>
        <dbReference type="Proteomes" id="UP001279734"/>
    </source>
</evidence>
<feature type="compositionally biased region" description="Basic and acidic residues" evidence="5">
    <location>
        <begin position="95"/>
        <end position="105"/>
    </location>
</feature>
<feature type="region of interest" description="Disordered" evidence="5">
    <location>
        <begin position="246"/>
        <end position="266"/>
    </location>
</feature>